<feature type="region of interest" description="Disordered" evidence="1">
    <location>
        <begin position="1"/>
        <end position="25"/>
    </location>
</feature>
<evidence type="ECO:0000313" key="3">
    <source>
        <dbReference type="Proteomes" id="UP001151760"/>
    </source>
</evidence>
<proteinExistence type="predicted"/>
<reference evidence="2" key="2">
    <citation type="submission" date="2022-01" db="EMBL/GenBank/DDBJ databases">
        <authorList>
            <person name="Yamashiro T."/>
            <person name="Shiraishi A."/>
            <person name="Satake H."/>
            <person name="Nakayama K."/>
        </authorList>
    </citation>
    <scope>NUCLEOTIDE SEQUENCE</scope>
</reference>
<evidence type="ECO:0000256" key="1">
    <source>
        <dbReference type="SAM" id="MobiDB-lite"/>
    </source>
</evidence>
<reference evidence="2" key="1">
    <citation type="journal article" date="2022" name="Int. J. Mol. Sci.">
        <title>Draft Genome of Tanacetum Coccineum: Genomic Comparison of Closely Related Tanacetum-Family Plants.</title>
        <authorList>
            <person name="Yamashiro T."/>
            <person name="Shiraishi A."/>
            <person name="Nakayama K."/>
            <person name="Satake H."/>
        </authorList>
    </citation>
    <scope>NUCLEOTIDE SEQUENCE</scope>
</reference>
<feature type="compositionally biased region" description="Acidic residues" evidence="1">
    <location>
        <begin position="1"/>
        <end position="21"/>
    </location>
</feature>
<evidence type="ECO:0000313" key="2">
    <source>
        <dbReference type="EMBL" id="GJS85629.1"/>
    </source>
</evidence>
<keyword evidence="3" id="KW-1185">Reference proteome</keyword>
<sequence>MGWIPDFDEQEEDNSESEDEQSVGFIKEDFDGSDVEKEGDNNVNQGNATDDILYKRMEIIKDIQEAEKVDNLEALQKAR</sequence>
<name>A0ABQ4Z637_9ASTR</name>
<dbReference type="Proteomes" id="UP001151760">
    <property type="component" value="Unassembled WGS sequence"/>
</dbReference>
<accession>A0ABQ4Z637</accession>
<organism evidence="2 3">
    <name type="scientific">Tanacetum coccineum</name>
    <dbReference type="NCBI Taxonomy" id="301880"/>
    <lineage>
        <taxon>Eukaryota</taxon>
        <taxon>Viridiplantae</taxon>
        <taxon>Streptophyta</taxon>
        <taxon>Embryophyta</taxon>
        <taxon>Tracheophyta</taxon>
        <taxon>Spermatophyta</taxon>
        <taxon>Magnoliopsida</taxon>
        <taxon>eudicotyledons</taxon>
        <taxon>Gunneridae</taxon>
        <taxon>Pentapetalae</taxon>
        <taxon>asterids</taxon>
        <taxon>campanulids</taxon>
        <taxon>Asterales</taxon>
        <taxon>Asteraceae</taxon>
        <taxon>Asteroideae</taxon>
        <taxon>Anthemideae</taxon>
        <taxon>Anthemidinae</taxon>
        <taxon>Tanacetum</taxon>
    </lineage>
</organism>
<comment type="caution">
    <text evidence="2">The sequence shown here is derived from an EMBL/GenBank/DDBJ whole genome shotgun (WGS) entry which is preliminary data.</text>
</comment>
<dbReference type="EMBL" id="BQNB010011064">
    <property type="protein sequence ID" value="GJS85629.1"/>
    <property type="molecule type" value="Genomic_DNA"/>
</dbReference>
<gene>
    <name evidence="2" type="ORF">Tco_0752170</name>
</gene>
<protein>
    <submittedName>
        <fullName evidence="2">Uncharacterized protein</fullName>
    </submittedName>
</protein>